<name>U9T581_RHIID</name>
<organism evidence="2">
    <name type="scientific">Rhizophagus irregularis (strain DAOM 181602 / DAOM 197198 / MUCL 43194)</name>
    <name type="common">Arbuscular mycorrhizal fungus</name>
    <name type="synonym">Glomus intraradices</name>
    <dbReference type="NCBI Taxonomy" id="747089"/>
    <lineage>
        <taxon>Eukaryota</taxon>
        <taxon>Fungi</taxon>
        <taxon>Fungi incertae sedis</taxon>
        <taxon>Mucoromycota</taxon>
        <taxon>Glomeromycotina</taxon>
        <taxon>Glomeromycetes</taxon>
        <taxon>Glomerales</taxon>
        <taxon>Glomeraceae</taxon>
        <taxon>Rhizophagus</taxon>
    </lineage>
</organism>
<evidence type="ECO:0000256" key="1">
    <source>
        <dbReference type="SAM" id="Phobius"/>
    </source>
</evidence>
<sequence>MKRLLWSYANLEDNDENVIVSTDEDINRKLEEAFKLYNLKLIKLSLRQNFIFVVFAIIITIGTLKAPFISIIQTFEKDNSFE</sequence>
<dbReference type="AlphaFoldDB" id="U9T581"/>
<keyword evidence="1" id="KW-0472">Membrane</keyword>
<gene>
    <name evidence="2" type="ORF">GLOINDRAFT_598</name>
</gene>
<proteinExistence type="predicted"/>
<dbReference type="EMBL" id="KI295105">
    <property type="protein sequence ID" value="ESA03315.1"/>
    <property type="molecule type" value="Genomic_DNA"/>
</dbReference>
<protein>
    <submittedName>
        <fullName evidence="2">Uncharacterized protein</fullName>
    </submittedName>
</protein>
<keyword evidence="1" id="KW-0812">Transmembrane</keyword>
<evidence type="ECO:0000313" key="2">
    <source>
        <dbReference type="EMBL" id="ESA03315.1"/>
    </source>
</evidence>
<feature type="transmembrane region" description="Helical" evidence="1">
    <location>
        <begin position="50"/>
        <end position="72"/>
    </location>
</feature>
<dbReference type="HOGENOM" id="CLU_2559468_0_0_1"/>
<accession>U9T581</accession>
<reference evidence="2" key="1">
    <citation type="submission" date="2013-07" db="EMBL/GenBank/DDBJ databases">
        <title>The genome of an arbuscular mycorrhizal fungus provides insights into the evolution of the oldest plant symbiosis.</title>
        <authorList>
            <consortium name="DOE Joint Genome Institute"/>
            <person name="Tisserant E."/>
            <person name="Malbreil M."/>
            <person name="Kuo A."/>
            <person name="Kohler A."/>
            <person name="Symeonidi A."/>
            <person name="Balestrini R."/>
            <person name="Charron P."/>
            <person name="Duensing N."/>
            <person name="Frei-dit-Frey N."/>
            <person name="Gianinazzi-Pearson V."/>
            <person name="Gilbert B."/>
            <person name="Handa Y."/>
            <person name="Hijri M."/>
            <person name="Kaul R."/>
            <person name="Kawaguchi M."/>
            <person name="Krajinski F."/>
            <person name="Lammers P."/>
            <person name="Lapierre D."/>
            <person name="Masclaux F.G."/>
            <person name="Murat C."/>
            <person name="Morin E."/>
            <person name="Ndikumana S."/>
            <person name="Pagni M."/>
            <person name="Petitpierre D."/>
            <person name="Requena N."/>
            <person name="Rosikiewicz P."/>
            <person name="Riley R."/>
            <person name="Saito K."/>
            <person name="San Clemente H."/>
            <person name="Shapiro H."/>
            <person name="van Tuinen D."/>
            <person name="Becard G."/>
            <person name="Bonfante P."/>
            <person name="Paszkowski U."/>
            <person name="Shachar-Hill Y."/>
            <person name="Young J.P."/>
            <person name="Sanders I.R."/>
            <person name="Henrissat B."/>
            <person name="Rensing S.A."/>
            <person name="Grigoriev I.V."/>
            <person name="Corradi N."/>
            <person name="Roux C."/>
            <person name="Martin F."/>
        </authorList>
    </citation>
    <scope>NUCLEOTIDE SEQUENCE</scope>
    <source>
        <strain evidence="2">DAOM 197198</strain>
    </source>
</reference>
<keyword evidence="1" id="KW-1133">Transmembrane helix</keyword>